<keyword evidence="3" id="KW-1185">Reference proteome</keyword>
<dbReference type="Proteomes" id="UP000820818">
    <property type="component" value="Linkage Group LG4"/>
</dbReference>
<comment type="caution">
    <text evidence="2">The sequence shown here is derived from an EMBL/GenBank/DDBJ whole genome shotgun (WGS) entry which is preliminary data.</text>
</comment>
<sequence>MACFELGTASHLTILWPFSNHRRLARIWFVTLALLVTKPLLSSTNSIAGDVATPAEELKKISRYRRSLFEDFPFETPKSCSLTESELKQINELLQSIGNNEVSYNSSCEIKEIEPAFVSLTGSPHHCNQLIESIIMNVNDVKNAFWCLSKTTLASTNHRYEEVKAAYEKKVRQLELELDNAEKTFDQKFKKEIDTLTKRYHELEKIMRETLDQLQKERLEHSLVSIKLIVQYLVNGNIQSALEIFKSKSMGISDIIVIVQRTISKEFIVNVPIKNVIRFTEGLKDDVDVMVHGVFCLFDELEKRQILDQDIVHVLYVTIEDVIKISLDLEGTESEESHLTIHEDTIDQLILVKNKIGFLKNFYGR</sequence>
<keyword evidence="1" id="KW-0175">Coiled coil</keyword>
<organism evidence="2 3">
    <name type="scientific">Daphnia sinensis</name>
    <dbReference type="NCBI Taxonomy" id="1820382"/>
    <lineage>
        <taxon>Eukaryota</taxon>
        <taxon>Metazoa</taxon>
        <taxon>Ecdysozoa</taxon>
        <taxon>Arthropoda</taxon>
        <taxon>Crustacea</taxon>
        <taxon>Branchiopoda</taxon>
        <taxon>Diplostraca</taxon>
        <taxon>Cladocera</taxon>
        <taxon>Anomopoda</taxon>
        <taxon>Daphniidae</taxon>
        <taxon>Daphnia</taxon>
        <taxon>Daphnia similis group</taxon>
    </lineage>
</organism>
<reference evidence="2 3" key="1">
    <citation type="submission" date="2022-05" db="EMBL/GenBank/DDBJ databases">
        <title>A multi-omics perspective on studying reproductive biology in Daphnia sinensis.</title>
        <authorList>
            <person name="Jia J."/>
        </authorList>
    </citation>
    <scope>NUCLEOTIDE SEQUENCE [LARGE SCALE GENOMIC DNA]</scope>
    <source>
        <strain evidence="2 3">WSL</strain>
    </source>
</reference>
<protein>
    <submittedName>
        <fullName evidence="2">Uncharacterized protein</fullName>
    </submittedName>
</protein>
<accession>A0AAD5PTZ5</accession>
<evidence type="ECO:0000313" key="3">
    <source>
        <dbReference type="Proteomes" id="UP000820818"/>
    </source>
</evidence>
<gene>
    <name evidence="2" type="ORF">GHT06_013913</name>
</gene>
<evidence type="ECO:0000256" key="1">
    <source>
        <dbReference type="SAM" id="Coils"/>
    </source>
</evidence>
<feature type="coiled-coil region" evidence="1">
    <location>
        <begin position="157"/>
        <end position="220"/>
    </location>
</feature>
<name>A0AAD5PTZ5_9CRUS</name>
<dbReference type="AlphaFoldDB" id="A0AAD5PTZ5"/>
<dbReference type="EMBL" id="WJBH02000004">
    <property type="protein sequence ID" value="KAI9559906.1"/>
    <property type="molecule type" value="Genomic_DNA"/>
</dbReference>
<proteinExistence type="predicted"/>
<evidence type="ECO:0000313" key="2">
    <source>
        <dbReference type="EMBL" id="KAI9559906.1"/>
    </source>
</evidence>